<evidence type="ECO:0000313" key="1">
    <source>
        <dbReference type="EMBL" id="PIA18353.1"/>
    </source>
</evidence>
<sequence>MRRQGATAEHLAIAPRVEATEAADKKISPAALPPQSMKRIRGSFDIYALEGKEEYIKLDLWPDLPQDSCGSTKDSIHGMYGPKEFHQTTAVSEISPVLATYDGQSRLFVADHSTQDLSETDNFNADSLMPDLSDDSRIGMLGDRCSTTEH</sequence>
<dbReference type="Proteomes" id="UP000242474">
    <property type="component" value="Unassembled WGS sequence"/>
</dbReference>
<dbReference type="AlphaFoldDB" id="A0A2G5BH68"/>
<name>A0A2G5BH68_COERN</name>
<proteinExistence type="predicted"/>
<gene>
    <name evidence="1" type="ORF">COEREDRAFT_79838</name>
</gene>
<organism evidence="1 2">
    <name type="scientific">Coemansia reversa (strain ATCC 12441 / NRRL 1564)</name>
    <dbReference type="NCBI Taxonomy" id="763665"/>
    <lineage>
        <taxon>Eukaryota</taxon>
        <taxon>Fungi</taxon>
        <taxon>Fungi incertae sedis</taxon>
        <taxon>Zoopagomycota</taxon>
        <taxon>Kickxellomycotina</taxon>
        <taxon>Kickxellomycetes</taxon>
        <taxon>Kickxellales</taxon>
        <taxon>Kickxellaceae</taxon>
        <taxon>Coemansia</taxon>
    </lineage>
</organism>
<dbReference type="EMBL" id="KZ303490">
    <property type="protein sequence ID" value="PIA18353.1"/>
    <property type="molecule type" value="Genomic_DNA"/>
</dbReference>
<evidence type="ECO:0000313" key="2">
    <source>
        <dbReference type="Proteomes" id="UP000242474"/>
    </source>
</evidence>
<protein>
    <submittedName>
        <fullName evidence="1">Uncharacterized protein</fullName>
    </submittedName>
</protein>
<reference evidence="1 2" key="1">
    <citation type="journal article" date="2015" name="Genome Biol. Evol.">
        <title>Phylogenomic analyses indicate that early fungi evolved digesting cell walls of algal ancestors of land plants.</title>
        <authorList>
            <person name="Chang Y."/>
            <person name="Wang S."/>
            <person name="Sekimoto S."/>
            <person name="Aerts A.L."/>
            <person name="Choi C."/>
            <person name="Clum A."/>
            <person name="LaButti K.M."/>
            <person name="Lindquist E.A."/>
            <person name="Yee Ngan C."/>
            <person name="Ohm R.A."/>
            <person name="Salamov A.A."/>
            <person name="Grigoriev I.V."/>
            <person name="Spatafora J.W."/>
            <person name="Berbee M.L."/>
        </authorList>
    </citation>
    <scope>NUCLEOTIDE SEQUENCE [LARGE SCALE GENOMIC DNA]</scope>
    <source>
        <strain evidence="1 2">NRRL 1564</strain>
    </source>
</reference>
<dbReference type="OrthoDB" id="5599411at2759"/>
<feature type="non-terminal residue" evidence="1">
    <location>
        <position position="150"/>
    </location>
</feature>
<accession>A0A2G5BH68</accession>
<keyword evidence="2" id="KW-1185">Reference proteome</keyword>